<accession>A0A839K167</accession>
<dbReference type="SUPFAM" id="SSF53335">
    <property type="entry name" value="S-adenosyl-L-methionine-dependent methyltransferases"/>
    <property type="match status" value="1"/>
</dbReference>
<dbReference type="PANTHER" id="PTHR43542:SF1">
    <property type="entry name" value="METHYLTRANSFERASE"/>
    <property type="match status" value="1"/>
</dbReference>
<dbReference type="GO" id="GO:0052913">
    <property type="term" value="F:16S rRNA (guanine(966)-N(2))-methyltransferase activity"/>
    <property type="evidence" value="ECO:0007669"/>
    <property type="project" value="UniProtKB-EC"/>
</dbReference>
<dbReference type="InterPro" id="IPR002052">
    <property type="entry name" value="DNA_methylase_N6_adenine_CS"/>
</dbReference>
<comment type="caution">
    <text evidence="3">The sequence shown here is derived from an EMBL/GenBank/DDBJ whole genome shotgun (WGS) entry which is preliminary data.</text>
</comment>
<dbReference type="PANTHER" id="PTHR43542">
    <property type="entry name" value="METHYLTRANSFERASE"/>
    <property type="match status" value="1"/>
</dbReference>
<reference evidence="3 4" key="1">
    <citation type="submission" date="2020-07" db="EMBL/GenBank/DDBJ databases">
        <title>Characterization and genome sequencing of isolate MD1, a novel member within the family Lachnospiraceae.</title>
        <authorList>
            <person name="Rettenmaier R."/>
            <person name="Di Bello L."/>
            <person name="Zinser C."/>
            <person name="Scheitz K."/>
            <person name="Liebl W."/>
            <person name="Zverlov V."/>
        </authorList>
    </citation>
    <scope>NUCLEOTIDE SEQUENCE [LARGE SCALE GENOMIC DNA]</scope>
    <source>
        <strain evidence="3 4">MD1</strain>
    </source>
</reference>
<dbReference type="EMBL" id="JACEGA010000001">
    <property type="protein sequence ID" value="MBB2183655.1"/>
    <property type="molecule type" value="Genomic_DNA"/>
</dbReference>
<evidence type="ECO:0000313" key="3">
    <source>
        <dbReference type="EMBL" id="MBB2183655.1"/>
    </source>
</evidence>
<keyword evidence="1 3" id="KW-0489">Methyltransferase</keyword>
<keyword evidence="4" id="KW-1185">Reference proteome</keyword>
<name>A0A839K167_9FIRM</name>
<dbReference type="Pfam" id="PF03602">
    <property type="entry name" value="Cons_hypoth95"/>
    <property type="match status" value="1"/>
</dbReference>
<dbReference type="AlphaFoldDB" id="A0A839K167"/>
<dbReference type="Proteomes" id="UP000574276">
    <property type="component" value="Unassembled WGS sequence"/>
</dbReference>
<protein>
    <submittedName>
        <fullName evidence="3">16S rRNA (Guanine(966)-N(2))-methyltransferase RsmD</fullName>
        <ecNumber evidence="3">2.1.1.171</ecNumber>
    </submittedName>
</protein>
<dbReference type="NCBIfam" id="TIGR00095">
    <property type="entry name" value="16S rRNA (guanine(966)-N(2))-methyltransferase RsmD"/>
    <property type="match status" value="1"/>
</dbReference>
<dbReference type="InterPro" id="IPR029063">
    <property type="entry name" value="SAM-dependent_MTases_sf"/>
</dbReference>
<evidence type="ECO:0000256" key="2">
    <source>
        <dbReference type="ARBA" id="ARBA00022679"/>
    </source>
</evidence>
<dbReference type="Gene3D" id="3.40.50.150">
    <property type="entry name" value="Vaccinia Virus protein VP39"/>
    <property type="match status" value="1"/>
</dbReference>
<gene>
    <name evidence="3" type="primary">rsmD</name>
    <name evidence="3" type="ORF">H0486_12300</name>
</gene>
<proteinExistence type="predicted"/>
<dbReference type="InterPro" id="IPR004398">
    <property type="entry name" value="RNA_MeTrfase_RsmD"/>
</dbReference>
<organism evidence="3 4">
    <name type="scientific">Variimorphobacter saccharofermentans</name>
    <dbReference type="NCBI Taxonomy" id="2755051"/>
    <lineage>
        <taxon>Bacteria</taxon>
        <taxon>Bacillati</taxon>
        <taxon>Bacillota</taxon>
        <taxon>Clostridia</taxon>
        <taxon>Lachnospirales</taxon>
        <taxon>Lachnospiraceae</taxon>
        <taxon>Variimorphobacter</taxon>
    </lineage>
</organism>
<keyword evidence="2 3" id="KW-0808">Transferase</keyword>
<dbReference type="EC" id="2.1.1.171" evidence="3"/>
<dbReference type="PIRSF" id="PIRSF004553">
    <property type="entry name" value="CHP00095"/>
    <property type="match status" value="1"/>
</dbReference>
<sequence>MRVIAGKARRLQLRTPEGFETRPTTDKTKETLFNILSPYLADSDFLDLFSGSGAIGIEALSRGAKYAAFVEDNKAALECINANLRFTKLQDNAEVLALKAMDAIRALEVKGKVFDVVFMDPPYDKLLEKEVLLALQKSNIIYCDTIIVVEASLKTNFDYLNDTKFRIFKTKQYKSNQHVFIELK</sequence>
<dbReference type="CDD" id="cd02440">
    <property type="entry name" value="AdoMet_MTases"/>
    <property type="match status" value="1"/>
</dbReference>
<evidence type="ECO:0000313" key="4">
    <source>
        <dbReference type="Proteomes" id="UP000574276"/>
    </source>
</evidence>
<dbReference type="RefSeq" id="WP_228353285.1">
    <property type="nucleotide sequence ID" value="NZ_JACEGA010000001.1"/>
</dbReference>
<dbReference type="PROSITE" id="PS00092">
    <property type="entry name" value="N6_MTASE"/>
    <property type="match status" value="1"/>
</dbReference>
<evidence type="ECO:0000256" key="1">
    <source>
        <dbReference type="ARBA" id="ARBA00022603"/>
    </source>
</evidence>
<dbReference type="GO" id="GO:0003676">
    <property type="term" value="F:nucleic acid binding"/>
    <property type="evidence" value="ECO:0007669"/>
    <property type="project" value="InterPro"/>
</dbReference>